<evidence type="ECO:0000313" key="3">
    <source>
        <dbReference type="Proteomes" id="UP001642487"/>
    </source>
</evidence>
<gene>
    <name evidence="2" type="ORF">CITCOLO1_LOCUS13210</name>
</gene>
<evidence type="ECO:0000256" key="1">
    <source>
        <dbReference type="SAM" id="MobiDB-lite"/>
    </source>
</evidence>
<feature type="region of interest" description="Disordered" evidence="1">
    <location>
        <begin position="1"/>
        <end position="54"/>
    </location>
</feature>
<sequence>MLLRRHNTSSSTDPLAASPSGSAAEPPPRPVTNAPSHHVPPTHPRITRPLPATTMTSAHCQLRSTLRSLGWPLKCFQNIEAMLKRDSSVEFRIRQTAQHSAVGCIELSMVERKSFAEKSMSVKQSCLLPDTATEEL</sequence>
<reference evidence="2 3" key="1">
    <citation type="submission" date="2024-03" db="EMBL/GenBank/DDBJ databases">
        <authorList>
            <person name="Gkanogiannis A."/>
            <person name="Becerra Lopez-Lavalle L."/>
        </authorList>
    </citation>
    <scope>NUCLEOTIDE SEQUENCE [LARGE SCALE GENOMIC DNA]</scope>
</reference>
<feature type="compositionally biased region" description="Low complexity" evidence="1">
    <location>
        <begin position="14"/>
        <end position="24"/>
    </location>
</feature>
<proteinExistence type="predicted"/>
<protein>
    <submittedName>
        <fullName evidence="2">Uncharacterized protein</fullName>
    </submittedName>
</protein>
<evidence type="ECO:0000313" key="2">
    <source>
        <dbReference type="EMBL" id="CAK9321144.1"/>
    </source>
</evidence>
<accession>A0ABP0YL88</accession>
<dbReference type="Proteomes" id="UP001642487">
    <property type="component" value="Chromosome 4"/>
</dbReference>
<keyword evidence="3" id="KW-1185">Reference proteome</keyword>
<organism evidence="2 3">
    <name type="scientific">Citrullus colocynthis</name>
    <name type="common">colocynth</name>
    <dbReference type="NCBI Taxonomy" id="252529"/>
    <lineage>
        <taxon>Eukaryota</taxon>
        <taxon>Viridiplantae</taxon>
        <taxon>Streptophyta</taxon>
        <taxon>Embryophyta</taxon>
        <taxon>Tracheophyta</taxon>
        <taxon>Spermatophyta</taxon>
        <taxon>Magnoliopsida</taxon>
        <taxon>eudicotyledons</taxon>
        <taxon>Gunneridae</taxon>
        <taxon>Pentapetalae</taxon>
        <taxon>rosids</taxon>
        <taxon>fabids</taxon>
        <taxon>Cucurbitales</taxon>
        <taxon>Cucurbitaceae</taxon>
        <taxon>Benincaseae</taxon>
        <taxon>Citrullus</taxon>
    </lineage>
</organism>
<name>A0ABP0YL88_9ROSI</name>
<dbReference type="EMBL" id="OZ021738">
    <property type="protein sequence ID" value="CAK9321144.1"/>
    <property type="molecule type" value="Genomic_DNA"/>
</dbReference>